<keyword evidence="4" id="KW-1185">Reference proteome</keyword>
<dbReference type="EMBL" id="CP022315">
    <property type="protein sequence ID" value="ASK61083.1"/>
    <property type="molecule type" value="Genomic_DNA"/>
</dbReference>
<evidence type="ECO:0000256" key="2">
    <source>
        <dbReference type="SAM" id="Phobius"/>
    </source>
</evidence>
<dbReference type="AlphaFoldDB" id="A0A220TZM2"/>
<feature type="coiled-coil region" evidence="1">
    <location>
        <begin position="64"/>
        <end position="91"/>
    </location>
</feature>
<evidence type="ECO:0000313" key="4">
    <source>
        <dbReference type="Proteomes" id="UP000198312"/>
    </source>
</evidence>
<dbReference type="KEGG" id="vil:CFK37_02155"/>
<name>A0A220TZM2_9BACI</name>
<evidence type="ECO:0000256" key="1">
    <source>
        <dbReference type="SAM" id="Coils"/>
    </source>
</evidence>
<accession>A0A220TZM2</accession>
<proteinExistence type="predicted"/>
<protein>
    <recommendedName>
        <fullName evidence="5">YtxH domain-containing protein</fullName>
    </recommendedName>
</protein>
<evidence type="ECO:0008006" key="5">
    <source>
        <dbReference type="Google" id="ProtNLM"/>
    </source>
</evidence>
<sequence length="102" mass="11544">MRNNKLLFGMMIGGLIGGLVTLFDRETRSRTKVQFLNAKRKTNYYVKNPSEAVSTARIACNKFNESFNSSADNAINALEQVEQTIEKITSKNEQPKRLESVE</sequence>
<keyword evidence="2" id="KW-0472">Membrane</keyword>
<keyword evidence="2" id="KW-1133">Transmembrane helix</keyword>
<keyword evidence="1" id="KW-0175">Coiled coil</keyword>
<dbReference type="Proteomes" id="UP000198312">
    <property type="component" value="Chromosome"/>
</dbReference>
<keyword evidence="2" id="KW-0812">Transmembrane</keyword>
<gene>
    <name evidence="3" type="ORF">CFK37_02155</name>
</gene>
<reference evidence="3 4" key="1">
    <citation type="submission" date="2017-07" db="EMBL/GenBank/DDBJ databases">
        <title>Virgibacillus sp. LM2416.</title>
        <authorList>
            <person name="Tak E.J."/>
            <person name="Bae J.-W."/>
        </authorList>
    </citation>
    <scope>NUCLEOTIDE SEQUENCE [LARGE SCALE GENOMIC DNA]</scope>
    <source>
        <strain evidence="3 4">LM2416</strain>
    </source>
</reference>
<feature type="transmembrane region" description="Helical" evidence="2">
    <location>
        <begin position="6"/>
        <end position="23"/>
    </location>
</feature>
<dbReference type="OrthoDB" id="2353585at2"/>
<evidence type="ECO:0000313" key="3">
    <source>
        <dbReference type="EMBL" id="ASK61083.1"/>
    </source>
</evidence>
<dbReference type="RefSeq" id="WP_089060360.1">
    <property type="nucleotide sequence ID" value="NZ_CP022315.1"/>
</dbReference>
<organism evidence="3 4">
    <name type="scientific">Virgibacillus phasianinus</name>
    <dbReference type="NCBI Taxonomy" id="2017483"/>
    <lineage>
        <taxon>Bacteria</taxon>
        <taxon>Bacillati</taxon>
        <taxon>Bacillota</taxon>
        <taxon>Bacilli</taxon>
        <taxon>Bacillales</taxon>
        <taxon>Bacillaceae</taxon>
        <taxon>Virgibacillus</taxon>
    </lineage>
</organism>